<dbReference type="GO" id="GO:0009254">
    <property type="term" value="P:peptidoglycan turnover"/>
    <property type="evidence" value="ECO:0007669"/>
    <property type="project" value="TreeGrafter"/>
</dbReference>
<dbReference type="SUPFAM" id="SSF55846">
    <property type="entry name" value="N-acetylmuramoyl-L-alanine amidase-like"/>
    <property type="match status" value="1"/>
</dbReference>
<proteinExistence type="predicted"/>
<keyword evidence="4" id="KW-0081">Bacteriolytic enzyme</keyword>
<dbReference type="Proteomes" id="UP000223655">
    <property type="component" value="Segment"/>
</dbReference>
<dbReference type="OrthoDB" id="5067at10239"/>
<keyword evidence="5" id="KW-0378">Hydrolase</keyword>
<dbReference type="EC" id="3.5.1.28" evidence="2"/>
<dbReference type="Gene3D" id="3.40.80.10">
    <property type="entry name" value="Peptidoglycan recognition protein-like"/>
    <property type="match status" value="1"/>
</dbReference>
<dbReference type="PANTHER" id="PTHR30417:SF1">
    <property type="entry name" value="N-ACETYLMURAMOYL-L-ALANINE AMIDASE AMID"/>
    <property type="match status" value="1"/>
</dbReference>
<evidence type="ECO:0000256" key="3">
    <source>
        <dbReference type="ARBA" id="ARBA00022529"/>
    </source>
</evidence>
<protein>
    <recommendedName>
        <fullName evidence="2">N-acetylmuramoyl-L-alanine amidase</fullName>
        <ecNumber evidence="2">3.5.1.28</ecNumber>
    </recommendedName>
</protein>
<comment type="catalytic activity">
    <reaction evidence="1">
        <text>Hydrolyzes the link between N-acetylmuramoyl residues and L-amino acid residues in certain cell-wall glycopeptides.</text>
        <dbReference type="EC" id="3.5.1.28"/>
    </reaction>
</comment>
<dbReference type="CDD" id="cd06583">
    <property type="entry name" value="PGRP"/>
    <property type="match status" value="1"/>
</dbReference>
<evidence type="ECO:0000313" key="9">
    <source>
        <dbReference type="Proteomes" id="UP000223655"/>
    </source>
</evidence>
<accession>A0A0U4JTJ1</accession>
<evidence type="ECO:0000256" key="2">
    <source>
        <dbReference type="ARBA" id="ARBA00011901"/>
    </source>
</evidence>
<feature type="domain" description="N-acetylmuramoyl-L-alanine amidase" evidence="7">
    <location>
        <begin position="22"/>
        <end position="141"/>
    </location>
</feature>
<dbReference type="InterPro" id="IPR036505">
    <property type="entry name" value="Amidase/PGRP_sf"/>
</dbReference>
<evidence type="ECO:0000313" key="8">
    <source>
        <dbReference type="EMBL" id="ALY09979.1"/>
    </source>
</evidence>
<dbReference type="PANTHER" id="PTHR30417">
    <property type="entry name" value="N-ACETYLMURAMOYL-L-ALANINE AMIDASE AMID"/>
    <property type="match status" value="1"/>
</dbReference>
<sequence>MSTQYQLFEGHTSNNFTPGHLANSVWGQGNRRVESITIHWWGSYGQEFWQVENFLCTNTKPTSAHFVAQDGLVSCIVSPDDCAWHAGNPYGNTTSIGIECRPEATDGDYLTVAALIAYLRGIYGNVPLVHHYEWQSTACPGTYDLARLDSLARGIATNNLGDDLTVAEVDRAIAYVKALASDGWVDAQGKKHPGFMFVIEENQRLIQALPAAVAKAVWDTNINRGTAEKPVYVRALQDLANNGTDTARVMADVKTLLDRPAGSGGGTVDTEAVAQSVFDKIIAWLKR</sequence>
<organism evidence="8 9">
    <name type="scientific">Arthrobacter phage Pumancara</name>
    <dbReference type="NCBI Taxonomy" id="1772311"/>
    <lineage>
        <taxon>Viruses</taxon>
        <taxon>Duplodnaviria</taxon>
        <taxon>Heunggongvirae</taxon>
        <taxon>Uroviricota</taxon>
        <taxon>Caudoviricetes</taxon>
        <taxon>Korravirus</taxon>
        <taxon>Korravirus pumancara</taxon>
    </lineage>
</organism>
<dbReference type="GO" id="GO:0042742">
    <property type="term" value="P:defense response to bacterium"/>
    <property type="evidence" value="ECO:0007669"/>
    <property type="project" value="UniProtKB-KW"/>
</dbReference>
<keyword evidence="3" id="KW-0929">Antimicrobial</keyword>
<dbReference type="GeneID" id="40078754"/>
<evidence type="ECO:0000256" key="1">
    <source>
        <dbReference type="ARBA" id="ARBA00001561"/>
    </source>
</evidence>
<dbReference type="GO" id="GO:0008745">
    <property type="term" value="F:N-acetylmuramoyl-L-alanine amidase activity"/>
    <property type="evidence" value="ECO:0007669"/>
    <property type="project" value="UniProtKB-EC"/>
</dbReference>
<dbReference type="EMBL" id="KU160661">
    <property type="protein sequence ID" value="ALY09979.1"/>
    <property type="molecule type" value="Genomic_DNA"/>
</dbReference>
<dbReference type="GO" id="GO:0071555">
    <property type="term" value="P:cell wall organization"/>
    <property type="evidence" value="ECO:0007669"/>
    <property type="project" value="UniProtKB-KW"/>
</dbReference>
<dbReference type="RefSeq" id="YP_009602887.1">
    <property type="nucleotide sequence ID" value="NC_041945.1"/>
</dbReference>
<dbReference type="GO" id="GO:0009253">
    <property type="term" value="P:peptidoglycan catabolic process"/>
    <property type="evidence" value="ECO:0007669"/>
    <property type="project" value="InterPro"/>
</dbReference>
<evidence type="ECO:0000256" key="5">
    <source>
        <dbReference type="ARBA" id="ARBA00022801"/>
    </source>
</evidence>
<dbReference type="GO" id="GO:0001897">
    <property type="term" value="P:symbiont-mediated cytolysis of host cell"/>
    <property type="evidence" value="ECO:0007669"/>
    <property type="project" value="UniProtKB-ARBA"/>
</dbReference>
<evidence type="ECO:0000259" key="7">
    <source>
        <dbReference type="SMART" id="SM00644"/>
    </source>
</evidence>
<name>A0A0U4JTJ1_9CAUD</name>
<reference evidence="8 9" key="1">
    <citation type="submission" date="2015-11" db="EMBL/GenBank/DDBJ databases">
        <authorList>
            <person name="Guerrero C.A."/>
            <person name="Jacobs-Sera D."/>
            <person name="Bowman C.A."/>
            <person name="Russell D.A."/>
            <person name="Pope W.H."/>
            <person name="Hatfull G.F."/>
        </authorList>
    </citation>
    <scope>NUCLEOTIDE SEQUENCE [LARGE SCALE GENOMIC DNA]</scope>
</reference>
<dbReference type="InterPro" id="IPR051206">
    <property type="entry name" value="NAMLAA_amidase_2"/>
</dbReference>
<keyword evidence="9" id="KW-1185">Reference proteome</keyword>
<evidence type="ECO:0000256" key="4">
    <source>
        <dbReference type="ARBA" id="ARBA00022638"/>
    </source>
</evidence>
<keyword evidence="6" id="KW-0961">Cell wall biogenesis/degradation</keyword>
<dbReference type="Pfam" id="PF01510">
    <property type="entry name" value="Amidase_2"/>
    <property type="match status" value="1"/>
</dbReference>
<evidence type="ECO:0000256" key="6">
    <source>
        <dbReference type="ARBA" id="ARBA00023316"/>
    </source>
</evidence>
<dbReference type="SMART" id="SM00644">
    <property type="entry name" value="Ami_2"/>
    <property type="match status" value="1"/>
</dbReference>
<dbReference type="KEGG" id="vg:40078754"/>
<gene>
    <name evidence="8" type="primary">21</name>
    <name evidence="8" type="ORF">PUMANCARA_21</name>
</gene>
<dbReference type="InterPro" id="IPR002502">
    <property type="entry name" value="Amidase_domain"/>
</dbReference>